<dbReference type="Gene3D" id="1.20.1250.20">
    <property type="entry name" value="MFS general substrate transporter like domains"/>
    <property type="match status" value="1"/>
</dbReference>
<feature type="transmembrane region" description="Helical" evidence="4">
    <location>
        <begin position="163"/>
        <end position="184"/>
    </location>
</feature>
<keyword evidence="2 4" id="KW-1133">Transmembrane helix</keyword>
<feature type="transmembrane region" description="Helical" evidence="4">
    <location>
        <begin position="277"/>
        <end position="296"/>
    </location>
</feature>
<dbReference type="Proteomes" id="UP000297445">
    <property type="component" value="Unassembled WGS sequence"/>
</dbReference>
<feature type="transmembrane region" description="Helical" evidence="4">
    <location>
        <begin position="12"/>
        <end position="40"/>
    </location>
</feature>
<dbReference type="EMBL" id="SNSA01000005">
    <property type="protein sequence ID" value="TEU26987.1"/>
    <property type="molecule type" value="Genomic_DNA"/>
</dbReference>
<name>A0A5E9PDW5_9GAMM</name>
<dbReference type="RefSeq" id="WP_134262794.1">
    <property type="nucleotide sequence ID" value="NZ_JADWOK010000049.1"/>
</dbReference>
<accession>A0A5E9PDW5</accession>
<dbReference type="GO" id="GO:0022857">
    <property type="term" value="F:transmembrane transporter activity"/>
    <property type="evidence" value="ECO:0007669"/>
    <property type="project" value="InterPro"/>
</dbReference>
<dbReference type="Pfam" id="PF07690">
    <property type="entry name" value="MFS_1"/>
    <property type="match status" value="1"/>
</dbReference>
<dbReference type="SUPFAM" id="SSF103473">
    <property type="entry name" value="MFS general substrate transporter"/>
    <property type="match status" value="1"/>
</dbReference>
<gene>
    <name evidence="6" type="ORF">E2R16_10940</name>
</gene>
<feature type="transmembrane region" description="Helical" evidence="4">
    <location>
        <begin position="302"/>
        <end position="324"/>
    </location>
</feature>
<dbReference type="PANTHER" id="PTHR23523">
    <property type="match status" value="1"/>
</dbReference>
<feature type="transmembrane region" description="Helical" evidence="4">
    <location>
        <begin position="253"/>
        <end position="270"/>
    </location>
</feature>
<feature type="transmembrane region" description="Helical" evidence="4">
    <location>
        <begin position="101"/>
        <end position="122"/>
    </location>
</feature>
<evidence type="ECO:0000256" key="4">
    <source>
        <dbReference type="SAM" id="Phobius"/>
    </source>
</evidence>
<dbReference type="InterPro" id="IPR036259">
    <property type="entry name" value="MFS_trans_sf"/>
</dbReference>
<keyword evidence="3 4" id="KW-0472">Membrane</keyword>
<protein>
    <submittedName>
        <fullName evidence="6">MFS transporter</fullName>
    </submittedName>
</protein>
<evidence type="ECO:0000256" key="2">
    <source>
        <dbReference type="ARBA" id="ARBA00022989"/>
    </source>
</evidence>
<evidence type="ECO:0000313" key="7">
    <source>
        <dbReference type="Proteomes" id="UP000297445"/>
    </source>
</evidence>
<feature type="transmembrane region" description="Helical" evidence="4">
    <location>
        <begin position="211"/>
        <end position="233"/>
    </location>
</feature>
<feature type="transmembrane region" description="Helical" evidence="4">
    <location>
        <begin position="333"/>
        <end position="354"/>
    </location>
</feature>
<dbReference type="InterPro" id="IPR011701">
    <property type="entry name" value="MFS"/>
</dbReference>
<evidence type="ECO:0000256" key="1">
    <source>
        <dbReference type="ARBA" id="ARBA00022692"/>
    </source>
</evidence>
<organism evidence="6 7">
    <name type="scientific">Acinetobacter seifertii</name>
    <dbReference type="NCBI Taxonomy" id="1530123"/>
    <lineage>
        <taxon>Bacteria</taxon>
        <taxon>Pseudomonadati</taxon>
        <taxon>Pseudomonadota</taxon>
        <taxon>Gammaproteobacteria</taxon>
        <taxon>Moraxellales</taxon>
        <taxon>Moraxellaceae</taxon>
        <taxon>Acinetobacter</taxon>
        <taxon>Acinetobacter calcoaceticus/baumannii complex</taxon>
    </lineage>
</organism>
<evidence type="ECO:0000313" key="6">
    <source>
        <dbReference type="EMBL" id="TEU26987.1"/>
    </source>
</evidence>
<dbReference type="InterPro" id="IPR052524">
    <property type="entry name" value="MFS_Cyanate_Porter"/>
</dbReference>
<dbReference type="AlphaFoldDB" id="A0A5E9PDW5"/>
<feature type="transmembrane region" description="Helical" evidence="4">
    <location>
        <begin position="366"/>
        <end position="386"/>
    </location>
</feature>
<comment type="caution">
    <text evidence="6">The sequence shown here is derived from an EMBL/GenBank/DDBJ whole genome shotgun (WGS) entry which is preliminary data.</text>
</comment>
<keyword evidence="1 4" id="KW-0812">Transmembrane</keyword>
<feature type="transmembrane region" description="Helical" evidence="4">
    <location>
        <begin position="77"/>
        <end position="95"/>
    </location>
</feature>
<feature type="transmembrane region" description="Helical" evidence="4">
    <location>
        <begin position="46"/>
        <end position="65"/>
    </location>
</feature>
<dbReference type="PROSITE" id="PS50850">
    <property type="entry name" value="MFS"/>
    <property type="match status" value="1"/>
</dbReference>
<sequence length="398" mass="42342">MSSLKQSLNPKAIFLILGILLIALNLRLPFTGIAPVLPWIQKEFNLSTTAIGFLTSLPLIAFAIFSPVSASIAKKFGIERTLFAALMTIAFGILIRSGQSAWMTFSGTLLIGIGIALGNVLLPGLIKRNFYSRAASLTGAYSITMGAGGAIASATVIPLTAAWGWHIALSIFVLAPVLALLVWIPQLKNHETINVSKNNTHSSRAVWKSSLAWQVTLFMGLNAMPFYIAVGWLPTILINKGLSAAEAGSMHGSLQLATAIPGLILAATLRRMNDQRLAAVVVSLLSAIAFAGFAFAPKFALFWSLILGFGCGASMMLGLTFIVLRTNTTEDAAVLSGMSQCIGYLMAASGPLIFGKLFDLFSDWTVPLLMTSIIAVLGAFSGIMAGRNKHIEHKSKLN</sequence>
<dbReference type="PANTHER" id="PTHR23523:SF2">
    <property type="entry name" value="2-NITROIMIDAZOLE TRANSPORTER"/>
    <property type="match status" value="1"/>
</dbReference>
<proteinExistence type="predicted"/>
<feature type="domain" description="Major facilitator superfamily (MFS) profile" evidence="5">
    <location>
        <begin position="11"/>
        <end position="390"/>
    </location>
</feature>
<evidence type="ECO:0000259" key="5">
    <source>
        <dbReference type="PROSITE" id="PS50850"/>
    </source>
</evidence>
<reference evidence="6 7" key="1">
    <citation type="submission" date="2019-03" db="EMBL/GenBank/DDBJ databases">
        <title>Draft genome sequence of an environmental Acinetobacter seifertii from Brazil.</title>
        <authorList>
            <person name="Furlan J.P.R."/>
            <person name="Stehling E.G."/>
        </authorList>
    </citation>
    <scope>NUCLEOTIDE SEQUENCE [LARGE SCALE GENOMIC DNA]</scope>
    <source>
        <strain evidence="6 7">SAb133</strain>
    </source>
</reference>
<feature type="transmembrane region" description="Helical" evidence="4">
    <location>
        <begin position="134"/>
        <end position="157"/>
    </location>
</feature>
<evidence type="ECO:0000256" key="3">
    <source>
        <dbReference type="ARBA" id="ARBA00023136"/>
    </source>
</evidence>
<dbReference type="InterPro" id="IPR020846">
    <property type="entry name" value="MFS_dom"/>
</dbReference>